<name>J9VQU9_CRYN9</name>
<proteinExistence type="predicted"/>
<evidence type="ECO:0000313" key="5">
    <source>
        <dbReference type="EMBL" id="AFR95786.1"/>
    </source>
</evidence>
<dbReference type="KEGG" id="cng:CNAG_02033"/>
<evidence type="ECO:0000256" key="3">
    <source>
        <dbReference type="SAM" id="MobiDB-lite"/>
    </source>
</evidence>
<dbReference type="GO" id="GO:0005739">
    <property type="term" value="C:mitochondrion"/>
    <property type="evidence" value="ECO:0007669"/>
    <property type="project" value="UniProtKB-SubCell"/>
</dbReference>
<dbReference type="VEuPathDB" id="FungiDB:CNAG_02033"/>
<dbReference type="RefSeq" id="XP_012049887.1">
    <property type="nucleotide sequence ID" value="XM_012194497.1"/>
</dbReference>
<feature type="domain" description="Ribosomal protein/NADH dehydrogenase" evidence="4">
    <location>
        <begin position="35"/>
        <end position="141"/>
    </location>
</feature>
<dbReference type="SMART" id="SM00916">
    <property type="entry name" value="L51_S25_CI-B8"/>
    <property type="match status" value="1"/>
</dbReference>
<sequence length="158" mass="16722">MPAPVSQTFAALRSATASLPLSPSVKSITLSFVAKNAGPGPRQFLRHHAPALAYANPLLPIAIRRIPDPRSKDQDPSSPHREAVKLGRWGGVADGLQLGKGNVPGGEMVVEFHNAPAQTLPLAHLSGQQILDQLLAIALEKKVPRVAGSEVDKEALRS</sequence>
<gene>
    <name evidence="5" type="ORF">CNAG_02033</name>
</gene>
<evidence type="ECO:0000256" key="1">
    <source>
        <dbReference type="ARBA" id="ARBA00004173"/>
    </source>
</evidence>
<dbReference type="HOGENOM" id="CLU_141734_0_0_1"/>
<dbReference type="GeneID" id="23885692"/>
<dbReference type="Proteomes" id="UP000010091">
    <property type="component" value="Chromosome 6"/>
</dbReference>
<comment type="subcellular location">
    <subcellularLocation>
        <location evidence="1">Mitochondrion</location>
    </subcellularLocation>
</comment>
<evidence type="ECO:0000256" key="2">
    <source>
        <dbReference type="ARBA" id="ARBA00023128"/>
    </source>
</evidence>
<feature type="region of interest" description="Disordered" evidence="3">
    <location>
        <begin position="66"/>
        <end position="86"/>
    </location>
</feature>
<dbReference type="InterPro" id="IPR007741">
    <property type="entry name" value="Ribosomal_mL43/mS25/NADH_DH"/>
</dbReference>
<evidence type="ECO:0000313" key="6">
    <source>
        <dbReference type="Proteomes" id="UP000010091"/>
    </source>
</evidence>
<keyword evidence="2" id="KW-0496">Mitochondrion</keyword>
<evidence type="ECO:0000259" key="4">
    <source>
        <dbReference type="SMART" id="SM00916"/>
    </source>
</evidence>
<protein>
    <recommendedName>
        <fullName evidence="4">Ribosomal protein/NADH dehydrogenase domain-containing protein</fullName>
    </recommendedName>
</protein>
<keyword evidence="6" id="KW-1185">Reference proteome</keyword>
<reference evidence="5 6" key="1">
    <citation type="journal article" date="2014" name="PLoS Genet.">
        <title>Analysis of the genome and transcriptome of Cryptococcus neoformans var. grubii reveals complex RNA expression and microevolution leading to virulence attenuation.</title>
        <authorList>
            <person name="Janbon G."/>
            <person name="Ormerod K.L."/>
            <person name="Paulet D."/>
            <person name="Byrnes E.J.III."/>
            <person name="Yadav V."/>
            <person name="Chatterjee G."/>
            <person name="Mullapudi N."/>
            <person name="Hon C.C."/>
            <person name="Billmyre R.B."/>
            <person name="Brunel F."/>
            <person name="Bahn Y.S."/>
            <person name="Chen W."/>
            <person name="Chen Y."/>
            <person name="Chow E.W."/>
            <person name="Coppee J.Y."/>
            <person name="Floyd-Averette A."/>
            <person name="Gaillardin C."/>
            <person name="Gerik K.J."/>
            <person name="Goldberg J."/>
            <person name="Gonzalez-Hilarion S."/>
            <person name="Gujja S."/>
            <person name="Hamlin J.L."/>
            <person name="Hsueh Y.P."/>
            <person name="Ianiri G."/>
            <person name="Jones S."/>
            <person name="Kodira C.D."/>
            <person name="Kozubowski L."/>
            <person name="Lam W."/>
            <person name="Marra M."/>
            <person name="Mesner L.D."/>
            <person name="Mieczkowski P.A."/>
            <person name="Moyrand F."/>
            <person name="Nielsen K."/>
            <person name="Proux C."/>
            <person name="Rossignol T."/>
            <person name="Schein J.E."/>
            <person name="Sun S."/>
            <person name="Wollschlaeger C."/>
            <person name="Wood I.A."/>
            <person name="Zeng Q."/>
            <person name="Neuveglise C."/>
            <person name="Newlon C.S."/>
            <person name="Perfect J.R."/>
            <person name="Lodge J.K."/>
            <person name="Idnurm A."/>
            <person name="Stajich J.E."/>
            <person name="Kronstad J.W."/>
            <person name="Sanyal K."/>
            <person name="Heitman J."/>
            <person name="Fraser J.A."/>
            <person name="Cuomo C.A."/>
            <person name="Dietrich F.S."/>
        </authorList>
    </citation>
    <scope>NUCLEOTIDE SEQUENCE [LARGE SCALE GENOMIC DNA]</scope>
    <source>
        <strain evidence="6">H99 / ATCC 208821 / CBS 10515 / FGSC 9487</strain>
    </source>
</reference>
<dbReference type="OrthoDB" id="1696305at2759"/>
<accession>J9VQU9</accession>
<dbReference type="AlphaFoldDB" id="J9VQU9"/>
<feature type="compositionally biased region" description="Basic and acidic residues" evidence="3">
    <location>
        <begin position="66"/>
        <end position="85"/>
    </location>
</feature>
<organism evidence="5 6">
    <name type="scientific">Cryptococcus neoformans (strain H99 / ATCC 208821 / CBS 10515 / FGSC 9487)</name>
    <name type="common">Cryptococcus neoformans var. grubii serotype A</name>
    <dbReference type="NCBI Taxonomy" id="235443"/>
    <lineage>
        <taxon>Eukaryota</taxon>
        <taxon>Fungi</taxon>
        <taxon>Dikarya</taxon>
        <taxon>Basidiomycota</taxon>
        <taxon>Agaricomycotina</taxon>
        <taxon>Tremellomycetes</taxon>
        <taxon>Tremellales</taxon>
        <taxon>Cryptococcaceae</taxon>
        <taxon>Cryptococcus</taxon>
        <taxon>Cryptococcus neoformans species complex</taxon>
    </lineage>
</organism>
<dbReference type="EMBL" id="CP003825">
    <property type="protein sequence ID" value="AFR95786.1"/>
    <property type="molecule type" value="Genomic_DNA"/>
</dbReference>